<gene>
    <name evidence="2" type="ORF">KUDE01_031708</name>
</gene>
<comment type="caution">
    <text evidence="2">The sequence shown here is derived from an EMBL/GenBank/DDBJ whole genome shotgun (WGS) entry which is preliminary data.</text>
</comment>
<evidence type="ECO:0000313" key="3">
    <source>
        <dbReference type="Proteomes" id="UP001228049"/>
    </source>
</evidence>
<feature type="compositionally biased region" description="Basic residues" evidence="1">
    <location>
        <begin position="1"/>
        <end position="12"/>
    </location>
</feature>
<evidence type="ECO:0000313" key="2">
    <source>
        <dbReference type="EMBL" id="KAK1885514.1"/>
    </source>
</evidence>
<sequence length="69" mass="7865">DGLLRKLNKKWQQRLGRQTQKPPDPNSQRSDGIYTTKGVLHYVCQSAHPIISTLLLPDIRDDEPSPELT</sequence>
<proteinExistence type="predicted"/>
<keyword evidence="3" id="KW-1185">Reference proteome</keyword>
<feature type="region of interest" description="Disordered" evidence="1">
    <location>
        <begin position="1"/>
        <end position="33"/>
    </location>
</feature>
<protein>
    <submittedName>
        <fullName evidence="2">Pyruvate dehydrogenase E1 component subunit beta</fullName>
    </submittedName>
</protein>
<feature type="non-terminal residue" evidence="2">
    <location>
        <position position="1"/>
    </location>
</feature>
<keyword evidence="2" id="KW-0670">Pyruvate</keyword>
<reference evidence="2" key="1">
    <citation type="submission" date="2023-04" db="EMBL/GenBank/DDBJ databases">
        <title>Chromosome-level genome of Chaenocephalus aceratus.</title>
        <authorList>
            <person name="Park H."/>
        </authorList>
    </citation>
    <scope>NUCLEOTIDE SEQUENCE</scope>
    <source>
        <strain evidence="2">DE</strain>
        <tissue evidence="2">Muscle</tissue>
    </source>
</reference>
<feature type="compositionally biased region" description="Polar residues" evidence="1">
    <location>
        <begin position="15"/>
        <end position="30"/>
    </location>
</feature>
<name>A0AAD9F174_DISEL</name>
<dbReference type="EMBL" id="JASDAP010000021">
    <property type="protein sequence ID" value="KAK1885514.1"/>
    <property type="molecule type" value="Genomic_DNA"/>
</dbReference>
<dbReference type="Proteomes" id="UP001228049">
    <property type="component" value="Unassembled WGS sequence"/>
</dbReference>
<organism evidence="2 3">
    <name type="scientific">Dissostichus eleginoides</name>
    <name type="common">Patagonian toothfish</name>
    <name type="synonym">Dissostichus amissus</name>
    <dbReference type="NCBI Taxonomy" id="100907"/>
    <lineage>
        <taxon>Eukaryota</taxon>
        <taxon>Metazoa</taxon>
        <taxon>Chordata</taxon>
        <taxon>Craniata</taxon>
        <taxon>Vertebrata</taxon>
        <taxon>Euteleostomi</taxon>
        <taxon>Actinopterygii</taxon>
        <taxon>Neopterygii</taxon>
        <taxon>Teleostei</taxon>
        <taxon>Neoteleostei</taxon>
        <taxon>Acanthomorphata</taxon>
        <taxon>Eupercaria</taxon>
        <taxon>Perciformes</taxon>
        <taxon>Notothenioidei</taxon>
        <taxon>Nototheniidae</taxon>
        <taxon>Dissostichus</taxon>
    </lineage>
</organism>
<evidence type="ECO:0000256" key="1">
    <source>
        <dbReference type="SAM" id="MobiDB-lite"/>
    </source>
</evidence>
<accession>A0AAD9F174</accession>
<feature type="non-terminal residue" evidence="2">
    <location>
        <position position="69"/>
    </location>
</feature>
<dbReference type="AlphaFoldDB" id="A0AAD9F174"/>